<dbReference type="OrthoDB" id="9801055at2"/>
<evidence type="ECO:0000256" key="1">
    <source>
        <dbReference type="ARBA" id="ARBA00001602"/>
    </source>
</evidence>
<proteinExistence type="inferred from homology"/>
<dbReference type="GO" id="GO:0071555">
    <property type="term" value="P:cell wall organization"/>
    <property type="evidence" value="ECO:0007669"/>
    <property type="project" value="UniProtKB-KW"/>
</dbReference>
<dbReference type="InterPro" id="IPR015942">
    <property type="entry name" value="Asp/Glu/hydantoin_racemase"/>
</dbReference>
<dbReference type="GO" id="GO:0008881">
    <property type="term" value="F:glutamate racemase activity"/>
    <property type="evidence" value="ECO:0007669"/>
    <property type="project" value="UniProtKB-UniRule"/>
</dbReference>
<feature type="binding site" evidence="7">
    <location>
        <begin position="205"/>
        <end position="206"/>
    </location>
    <ligand>
        <name>substrate</name>
    </ligand>
</feature>
<dbReference type="Gene3D" id="3.40.50.1860">
    <property type="match status" value="2"/>
</dbReference>
<evidence type="ECO:0000256" key="2">
    <source>
        <dbReference type="ARBA" id="ARBA00013090"/>
    </source>
</evidence>
<keyword evidence="3 7" id="KW-0133">Cell shape</keyword>
<organism evidence="8 9">
    <name type="scientific">Acinetobacter piscicola</name>
    <dbReference type="NCBI Taxonomy" id="2006115"/>
    <lineage>
        <taxon>Bacteria</taxon>
        <taxon>Pseudomonadati</taxon>
        <taxon>Pseudomonadota</taxon>
        <taxon>Gammaproteobacteria</taxon>
        <taxon>Moraxellales</taxon>
        <taxon>Moraxellaceae</taxon>
        <taxon>Acinetobacter</taxon>
    </lineage>
</organism>
<dbReference type="GO" id="GO:0009252">
    <property type="term" value="P:peptidoglycan biosynthetic process"/>
    <property type="evidence" value="ECO:0007669"/>
    <property type="project" value="UniProtKB-UniRule"/>
</dbReference>
<dbReference type="EC" id="5.1.1.3" evidence="2 7"/>
<accession>A0A4Q4GWW5</accession>
<dbReference type="EMBL" id="CP048659">
    <property type="protein sequence ID" value="QOW44824.1"/>
    <property type="molecule type" value="Genomic_DNA"/>
</dbReference>
<dbReference type="InterPro" id="IPR018187">
    <property type="entry name" value="Asp/Glu_racemase_AS_1"/>
</dbReference>
<dbReference type="HAMAP" id="MF_00258">
    <property type="entry name" value="Glu_racemase"/>
    <property type="match status" value="1"/>
</dbReference>
<keyword evidence="6 7" id="KW-0961">Cell wall biogenesis/degradation</keyword>
<name>A0A4Q4GWW5_9GAMM</name>
<sequence length="288" mass="31652">MSAILPLYPLENPMPKASADAPIGIFDSGIGGLSVAQEIANYLPNERILYYADTAHVPYGARDDQNIRELTAHAIEWLYRQGCKIAVVACNTASAFSLDYLREHYGENFPIVGLVPALKPAVLQTKSKVVAVLATPATFRGKLIKDVVQRFAEPSGVDVITVTCLELVPFVEAGLQNSEQCKKALKKVLDPVIAQHADYLVLGCTHYPFLKEAIQQIYADQLTLVDSGFAVARQTARILIKNGLLSEIPLQHEIQLMCNVSGHNAHTLQPVLKYLIPEKISWSIHDVI</sequence>
<evidence type="ECO:0000256" key="3">
    <source>
        <dbReference type="ARBA" id="ARBA00022960"/>
    </source>
</evidence>
<feature type="binding site" evidence="7">
    <location>
        <begin position="27"/>
        <end position="28"/>
    </location>
    <ligand>
        <name>substrate</name>
    </ligand>
</feature>
<evidence type="ECO:0000256" key="4">
    <source>
        <dbReference type="ARBA" id="ARBA00022984"/>
    </source>
</evidence>
<dbReference type="InterPro" id="IPR001920">
    <property type="entry name" value="Asp/Glu_race"/>
</dbReference>
<evidence type="ECO:0000256" key="7">
    <source>
        <dbReference type="HAMAP-Rule" id="MF_00258"/>
    </source>
</evidence>
<dbReference type="PROSITE" id="PS00923">
    <property type="entry name" value="ASP_GLU_RACEMASE_1"/>
    <property type="match status" value="1"/>
</dbReference>
<dbReference type="FunFam" id="3.40.50.1860:FF:000001">
    <property type="entry name" value="Glutamate racemase"/>
    <property type="match status" value="1"/>
</dbReference>
<dbReference type="AlphaFoldDB" id="A0A4Q4GWW5"/>
<dbReference type="InterPro" id="IPR004391">
    <property type="entry name" value="Glu_race"/>
</dbReference>
<reference evidence="8 9" key="1">
    <citation type="submission" date="2020-02" db="EMBL/GenBank/DDBJ databases">
        <title>Tigecycline-resistant Acinetobacter species from pigs and migratory birds.</title>
        <authorList>
            <person name="Chen C."/>
            <person name="Sun J."/>
            <person name="Liao X.-P."/>
            <person name="Liu Y.-H."/>
        </authorList>
    </citation>
    <scope>NUCLEOTIDE SEQUENCE [LARGE SCALE GENOMIC DNA]</scope>
    <source>
        <strain evidence="8 9">YH12207_T</strain>
    </source>
</reference>
<dbReference type="PROSITE" id="PS00924">
    <property type="entry name" value="ASP_GLU_RACEMASE_2"/>
    <property type="match status" value="1"/>
</dbReference>
<evidence type="ECO:0000256" key="5">
    <source>
        <dbReference type="ARBA" id="ARBA00023235"/>
    </source>
</evidence>
<dbReference type="Proteomes" id="UP000593966">
    <property type="component" value="Chromosome"/>
</dbReference>
<comment type="catalytic activity">
    <reaction evidence="1 7">
        <text>L-glutamate = D-glutamate</text>
        <dbReference type="Rhea" id="RHEA:12813"/>
        <dbReference type="ChEBI" id="CHEBI:29985"/>
        <dbReference type="ChEBI" id="CHEBI:29986"/>
        <dbReference type="EC" id="5.1.1.3"/>
    </reaction>
</comment>
<protein>
    <recommendedName>
        <fullName evidence="2 7">Glutamate racemase</fullName>
        <ecNumber evidence="2 7">5.1.1.3</ecNumber>
    </recommendedName>
</protein>
<dbReference type="SUPFAM" id="SSF53681">
    <property type="entry name" value="Aspartate/glutamate racemase"/>
    <property type="match status" value="2"/>
</dbReference>
<comment type="similarity">
    <text evidence="7">Belongs to the aspartate/glutamate racemases family.</text>
</comment>
<evidence type="ECO:0000313" key="9">
    <source>
        <dbReference type="Proteomes" id="UP000593966"/>
    </source>
</evidence>
<feature type="binding site" evidence="7">
    <location>
        <begin position="59"/>
        <end position="60"/>
    </location>
    <ligand>
        <name>substrate</name>
    </ligand>
</feature>
<dbReference type="UniPathway" id="UPA00219"/>
<dbReference type="RefSeq" id="WP_130074292.1">
    <property type="nucleotide sequence ID" value="NZ_CP048659.1"/>
</dbReference>
<dbReference type="PANTHER" id="PTHR21198">
    <property type="entry name" value="GLUTAMATE RACEMASE"/>
    <property type="match status" value="1"/>
</dbReference>
<evidence type="ECO:0000256" key="6">
    <source>
        <dbReference type="ARBA" id="ARBA00023316"/>
    </source>
</evidence>
<feature type="active site" description="Proton donor/acceptor" evidence="7">
    <location>
        <position position="90"/>
    </location>
</feature>
<keyword evidence="5 7" id="KW-0413">Isomerase</keyword>
<dbReference type="Pfam" id="PF01177">
    <property type="entry name" value="Asp_Glu_race"/>
    <property type="match status" value="1"/>
</dbReference>
<feature type="active site" description="Proton donor/acceptor" evidence="7">
    <location>
        <position position="204"/>
    </location>
</feature>
<dbReference type="NCBIfam" id="TIGR00067">
    <property type="entry name" value="glut_race"/>
    <property type="match status" value="1"/>
</dbReference>
<dbReference type="PANTHER" id="PTHR21198:SF2">
    <property type="entry name" value="GLUTAMATE RACEMASE"/>
    <property type="match status" value="1"/>
</dbReference>
<dbReference type="InterPro" id="IPR033134">
    <property type="entry name" value="Asp/Glu_racemase_AS_2"/>
</dbReference>
<comment type="pathway">
    <text evidence="7">Cell wall biogenesis; peptidoglycan biosynthesis.</text>
</comment>
<keyword evidence="4 7" id="KW-0573">Peptidoglycan synthesis</keyword>
<comment type="function">
    <text evidence="7">Provides the (R)-glutamate required for cell wall biosynthesis.</text>
</comment>
<keyword evidence="9" id="KW-1185">Reference proteome</keyword>
<dbReference type="GO" id="GO:0008360">
    <property type="term" value="P:regulation of cell shape"/>
    <property type="evidence" value="ECO:0007669"/>
    <property type="project" value="UniProtKB-KW"/>
</dbReference>
<evidence type="ECO:0000313" key="8">
    <source>
        <dbReference type="EMBL" id="QOW44824.1"/>
    </source>
</evidence>
<gene>
    <name evidence="7 8" type="primary">murI</name>
    <name evidence="8" type="ORF">G0028_02295</name>
</gene>
<feature type="binding site" evidence="7">
    <location>
        <begin position="91"/>
        <end position="92"/>
    </location>
    <ligand>
        <name>substrate</name>
    </ligand>
</feature>